<dbReference type="AlphaFoldDB" id="A0A1V4ICJ8"/>
<evidence type="ECO:0000256" key="8">
    <source>
        <dbReference type="ARBA" id="ARBA00034617"/>
    </source>
</evidence>
<feature type="binding site" evidence="11">
    <location>
        <begin position="22"/>
        <end position="29"/>
    </location>
    <ligand>
        <name>ATP</name>
        <dbReference type="ChEBI" id="CHEBI:30616"/>
    </ligand>
</feature>
<dbReference type="GO" id="GO:0016887">
    <property type="term" value="F:ATP hydrolysis activity"/>
    <property type="evidence" value="ECO:0007669"/>
    <property type="project" value="RHEA"/>
</dbReference>
<dbReference type="CDD" id="cd17932">
    <property type="entry name" value="DEXQc_UvrD"/>
    <property type="match status" value="1"/>
</dbReference>
<keyword evidence="4 11" id="KW-0347">Helicase</keyword>
<organism evidence="14 15">
    <name type="scientific">Clostridium oryzae</name>
    <dbReference type="NCBI Taxonomy" id="1450648"/>
    <lineage>
        <taxon>Bacteria</taxon>
        <taxon>Bacillati</taxon>
        <taxon>Bacillota</taxon>
        <taxon>Clostridia</taxon>
        <taxon>Eubacteriales</taxon>
        <taxon>Clostridiaceae</taxon>
        <taxon>Clostridium</taxon>
    </lineage>
</organism>
<feature type="domain" description="UvrD-like helicase C-terminal" evidence="13">
    <location>
        <begin position="267"/>
        <end position="533"/>
    </location>
</feature>
<feature type="domain" description="UvrD-like helicase ATP-binding" evidence="12">
    <location>
        <begin position="1"/>
        <end position="266"/>
    </location>
</feature>
<evidence type="ECO:0000256" key="3">
    <source>
        <dbReference type="ARBA" id="ARBA00022801"/>
    </source>
</evidence>
<keyword evidence="3 11" id="KW-0378">Hydrolase</keyword>
<dbReference type="PROSITE" id="PS51217">
    <property type="entry name" value="UVRD_HELICASE_CTER"/>
    <property type="match status" value="1"/>
</dbReference>
<evidence type="ECO:0000313" key="14">
    <source>
        <dbReference type="EMBL" id="OPJ57663.1"/>
    </source>
</evidence>
<comment type="caution">
    <text evidence="14">The sequence shown here is derived from an EMBL/GenBank/DDBJ whole genome shotgun (WGS) entry which is preliminary data.</text>
</comment>
<dbReference type="PROSITE" id="PS51198">
    <property type="entry name" value="UVRD_HELICASE_ATP_BIND"/>
    <property type="match status" value="1"/>
</dbReference>
<evidence type="ECO:0000256" key="9">
    <source>
        <dbReference type="ARBA" id="ARBA00034808"/>
    </source>
</evidence>
<evidence type="ECO:0000259" key="13">
    <source>
        <dbReference type="PROSITE" id="PS51217"/>
    </source>
</evidence>
<dbReference type="PANTHER" id="PTHR11070:SF2">
    <property type="entry name" value="ATP-DEPENDENT DNA HELICASE SRS2"/>
    <property type="match status" value="1"/>
</dbReference>
<dbReference type="GO" id="GO:0005829">
    <property type="term" value="C:cytosol"/>
    <property type="evidence" value="ECO:0007669"/>
    <property type="project" value="TreeGrafter"/>
</dbReference>
<dbReference type="Gene3D" id="3.40.50.300">
    <property type="entry name" value="P-loop containing nucleotide triphosphate hydrolases"/>
    <property type="match status" value="2"/>
</dbReference>
<evidence type="ECO:0000256" key="1">
    <source>
        <dbReference type="ARBA" id="ARBA00009922"/>
    </source>
</evidence>
<evidence type="ECO:0000256" key="4">
    <source>
        <dbReference type="ARBA" id="ARBA00022806"/>
    </source>
</evidence>
<evidence type="ECO:0000256" key="2">
    <source>
        <dbReference type="ARBA" id="ARBA00022741"/>
    </source>
</evidence>
<dbReference type="GO" id="GO:0005524">
    <property type="term" value="F:ATP binding"/>
    <property type="evidence" value="ECO:0007669"/>
    <property type="project" value="UniProtKB-UniRule"/>
</dbReference>
<dbReference type="InterPro" id="IPR014016">
    <property type="entry name" value="UvrD-like_ATP-bd"/>
</dbReference>
<keyword evidence="2 11" id="KW-0547">Nucleotide-binding</keyword>
<dbReference type="GO" id="GO:0003677">
    <property type="term" value="F:DNA binding"/>
    <property type="evidence" value="ECO:0007669"/>
    <property type="project" value="UniProtKB-KW"/>
</dbReference>
<dbReference type="Gene3D" id="1.10.486.10">
    <property type="entry name" value="PCRA, domain 4"/>
    <property type="match status" value="1"/>
</dbReference>
<dbReference type="Pfam" id="PF00580">
    <property type="entry name" value="UvrD-helicase"/>
    <property type="match status" value="1"/>
</dbReference>
<keyword evidence="7" id="KW-0413">Isomerase</keyword>
<comment type="catalytic activity">
    <reaction evidence="8">
        <text>Couples ATP hydrolysis with the unwinding of duplex DNA by translocating in the 3'-5' direction.</text>
        <dbReference type="EC" id="5.6.2.4"/>
    </reaction>
</comment>
<evidence type="ECO:0000313" key="15">
    <source>
        <dbReference type="Proteomes" id="UP000190080"/>
    </source>
</evidence>
<dbReference type="OrthoDB" id="9810135at2"/>
<evidence type="ECO:0000256" key="11">
    <source>
        <dbReference type="PROSITE-ProRule" id="PRU00560"/>
    </source>
</evidence>
<keyword evidence="6" id="KW-0238">DNA-binding</keyword>
<dbReference type="GO" id="GO:0000725">
    <property type="term" value="P:recombinational repair"/>
    <property type="evidence" value="ECO:0007669"/>
    <property type="project" value="TreeGrafter"/>
</dbReference>
<evidence type="ECO:0000256" key="5">
    <source>
        <dbReference type="ARBA" id="ARBA00022840"/>
    </source>
</evidence>
<gene>
    <name evidence="14" type="primary">yjcD_2</name>
    <name evidence="14" type="ORF">CLORY_39820</name>
</gene>
<dbReference type="SUPFAM" id="SSF52540">
    <property type="entry name" value="P-loop containing nucleoside triphosphate hydrolases"/>
    <property type="match status" value="1"/>
</dbReference>
<dbReference type="STRING" id="1450648.CLORY_39820"/>
<dbReference type="GO" id="GO:0033202">
    <property type="term" value="C:DNA helicase complex"/>
    <property type="evidence" value="ECO:0007669"/>
    <property type="project" value="TreeGrafter"/>
</dbReference>
<reference evidence="14 15" key="1">
    <citation type="submission" date="2017-03" db="EMBL/GenBank/DDBJ databases">
        <title>Genome sequence of Clostridium oryzae DSM 28571.</title>
        <authorList>
            <person name="Poehlein A."/>
            <person name="Daniel R."/>
        </authorList>
    </citation>
    <scope>NUCLEOTIDE SEQUENCE [LARGE SCALE GENOMIC DNA]</scope>
    <source>
        <strain evidence="14 15">DSM 28571</strain>
    </source>
</reference>
<sequence>MKLDDYQESIVKDQSKNMLIVASPGSGKTTVIINRVGYMIRNGIKPSSIVIITFTKAAAENMKKRYVELFHQRNIPFFGTFHSFFYRILLKEYHSIEIIDGYVTFQIVKNVMSKSLGMVGEDRIQEIINAISLYKNHCSSEENLKIFNSSIFMRCYNAYESYKKDKKLVDFDDLQLRIYKLFQDEKKLELYTSYIDYLLIDEFQDCDELQLKILELLCRNKSIFAVGDEDQCIYSFRGAKPEYMVNFSEHFKDGVKRYLINNYRSGQNIVSISRNVIENNKMRNKKEFSAKGLYTGNVVFRICSDEREQAQLISDFIVKNHETNNQKYSDNAILYRTNKECSDIIDCFVRKKIPFNFIDSEYNAYNNFICQDIISYLKLSNDFTDEVSFCKIINRPNRYVSKVIIEKLINNPLKKDCFDFMADTAHLPFFQYKEFYDLKHALLKASHMSALKAIDYIVNNIGYIKFIERYVIKNKLEMRDQLEVIKEFKDNAKEYKSIKDFIAHVEAVNCEMKNSKRRNREGVLLSSIHGVKGMEFMNVFIINCIEGNIPYDKEGKYSNIEEERRLFYVALTRAINSAAVFCPRTIKSRAARISRFIDEGKIKNGSQQVT</sequence>
<keyword evidence="5 11" id="KW-0067">ATP-binding</keyword>
<dbReference type="PANTHER" id="PTHR11070">
    <property type="entry name" value="UVRD / RECB / PCRA DNA HELICASE FAMILY MEMBER"/>
    <property type="match status" value="1"/>
</dbReference>
<dbReference type="EMBL" id="MZGV01000076">
    <property type="protein sequence ID" value="OPJ57663.1"/>
    <property type="molecule type" value="Genomic_DNA"/>
</dbReference>
<evidence type="ECO:0000256" key="6">
    <source>
        <dbReference type="ARBA" id="ARBA00023125"/>
    </source>
</evidence>
<dbReference type="InterPro" id="IPR027417">
    <property type="entry name" value="P-loop_NTPase"/>
</dbReference>
<evidence type="ECO:0000259" key="12">
    <source>
        <dbReference type="PROSITE" id="PS51198"/>
    </source>
</evidence>
<dbReference type="InterPro" id="IPR000212">
    <property type="entry name" value="DNA_helicase_UvrD/REP"/>
</dbReference>
<comment type="catalytic activity">
    <reaction evidence="10">
        <text>ATP + H2O = ADP + phosphate + H(+)</text>
        <dbReference type="Rhea" id="RHEA:13065"/>
        <dbReference type="ChEBI" id="CHEBI:15377"/>
        <dbReference type="ChEBI" id="CHEBI:15378"/>
        <dbReference type="ChEBI" id="CHEBI:30616"/>
        <dbReference type="ChEBI" id="CHEBI:43474"/>
        <dbReference type="ChEBI" id="CHEBI:456216"/>
        <dbReference type="EC" id="5.6.2.4"/>
    </reaction>
</comment>
<evidence type="ECO:0000256" key="7">
    <source>
        <dbReference type="ARBA" id="ARBA00023235"/>
    </source>
</evidence>
<dbReference type="InterPro" id="IPR013986">
    <property type="entry name" value="DExx_box_DNA_helicase_dom_sf"/>
</dbReference>
<dbReference type="Pfam" id="PF13361">
    <property type="entry name" value="UvrD_C"/>
    <property type="match status" value="1"/>
</dbReference>
<dbReference type="InterPro" id="IPR014017">
    <property type="entry name" value="DNA_helicase_UvrD-like_C"/>
</dbReference>
<accession>A0A1V4ICJ8</accession>
<dbReference type="GO" id="GO:0043138">
    <property type="term" value="F:3'-5' DNA helicase activity"/>
    <property type="evidence" value="ECO:0007669"/>
    <property type="project" value="UniProtKB-EC"/>
</dbReference>
<keyword evidence="15" id="KW-1185">Reference proteome</keyword>
<protein>
    <recommendedName>
        <fullName evidence="9">DNA 3'-5' helicase</fullName>
        <ecNumber evidence="9">5.6.2.4</ecNumber>
    </recommendedName>
</protein>
<comment type="similarity">
    <text evidence="1">Belongs to the helicase family. UvrD subfamily.</text>
</comment>
<dbReference type="RefSeq" id="WP_079427790.1">
    <property type="nucleotide sequence ID" value="NZ_MZGV01000076.1"/>
</dbReference>
<proteinExistence type="inferred from homology"/>
<name>A0A1V4ICJ8_9CLOT</name>
<dbReference type="EC" id="5.6.2.4" evidence="9"/>
<dbReference type="Gene3D" id="1.10.10.160">
    <property type="match status" value="1"/>
</dbReference>
<evidence type="ECO:0000256" key="10">
    <source>
        <dbReference type="ARBA" id="ARBA00048988"/>
    </source>
</evidence>
<dbReference type="Proteomes" id="UP000190080">
    <property type="component" value="Unassembled WGS sequence"/>
</dbReference>